<gene>
    <name evidence="2" type="ORF">HJG60_016220</name>
</gene>
<dbReference type="Proteomes" id="UP000664940">
    <property type="component" value="Unassembled WGS sequence"/>
</dbReference>
<feature type="compositionally biased region" description="Polar residues" evidence="1">
    <location>
        <begin position="122"/>
        <end position="156"/>
    </location>
</feature>
<sequence>MAHLLGSVQPIRACRILQRSTPVLVPFLLRGQVRLPVVLHDSRAVERGSHVVSPRHTSAVSKTSRGRGQHYERPQRASPGRGSRNNPGRQSKRNPAPAGQVKSLPSPRAGLLNRQLKGTLHPKSSTDPSTNSAAQTATVPSAPGSTSRTTLGQSRATGAASGSKLPGKSQAQPGLKANSSSQPQAPGQQHSRPSVSSLGPSQPAHRLSGSSKRLSVSSKRSPGSSQRSPGSPQQSPGSSQQPSTPSSQGTPTVPCPSGTNISMQLPQKTSNGPEELAPKASKSSDHQQKGSPTQAPTSTSVPELPVACQSESSLDFTSESTTEVTCSWPHHCPWLQYLHCWRMKHLAC</sequence>
<feature type="compositionally biased region" description="Polar residues" evidence="1">
    <location>
        <begin position="289"/>
        <end position="301"/>
    </location>
</feature>
<feature type="compositionally biased region" description="Polar residues" evidence="1">
    <location>
        <begin position="257"/>
        <end position="272"/>
    </location>
</feature>
<feature type="region of interest" description="Disordered" evidence="1">
    <location>
        <begin position="46"/>
        <end position="305"/>
    </location>
</feature>
<organism evidence="2 3">
    <name type="scientific">Phyllostomus discolor</name>
    <name type="common">pale spear-nosed bat</name>
    <dbReference type="NCBI Taxonomy" id="89673"/>
    <lineage>
        <taxon>Eukaryota</taxon>
        <taxon>Metazoa</taxon>
        <taxon>Chordata</taxon>
        <taxon>Craniata</taxon>
        <taxon>Vertebrata</taxon>
        <taxon>Euteleostomi</taxon>
        <taxon>Mammalia</taxon>
        <taxon>Eutheria</taxon>
        <taxon>Laurasiatheria</taxon>
        <taxon>Chiroptera</taxon>
        <taxon>Yangochiroptera</taxon>
        <taxon>Phyllostomidae</taxon>
        <taxon>Phyllostominae</taxon>
        <taxon>Phyllostomus</taxon>
    </lineage>
</organism>
<name>A0A834DXT0_9CHIR</name>
<keyword evidence="2" id="KW-0675">Receptor</keyword>
<proteinExistence type="predicted"/>
<feature type="compositionally biased region" description="Polar residues" evidence="1">
    <location>
        <begin position="169"/>
        <end position="200"/>
    </location>
</feature>
<evidence type="ECO:0000313" key="3">
    <source>
        <dbReference type="Proteomes" id="UP000664940"/>
    </source>
</evidence>
<evidence type="ECO:0000313" key="2">
    <source>
        <dbReference type="EMBL" id="KAF6096626.1"/>
    </source>
</evidence>
<accession>A0A834DXT0</accession>
<feature type="compositionally biased region" description="Low complexity" evidence="1">
    <location>
        <begin position="206"/>
        <end position="252"/>
    </location>
</feature>
<protein>
    <submittedName>
        <fullName evidence="2">Receptor accessory protein 6</fullName>
    </submittedName>
</protein>
<dbReference type="EMBL" id="JABVXQ010000008">
    <property type="protein sequence ID" value="KAF6096626.1"/>
    <property type="molecule type" value="Genomic_DNA"/>
</dbReference>
<evidence type="ECO:0000256" key="1">
    <source>
        <dbReference type="SAM" id="MobiDB-lite"/>
    </source>
</evidence>
<comment type="caution">
    <text evidence="2">The sequence shown here is derived from an EMBL/GenBank/DDBJ whole genome shotgun (WGS) entry which is preliminary data.</text>
</comment>
<dbReference type="AlphaFoldDB" id="A0A834DXT0"/>
<reference evidence="2 3" key="1">
    <citation type="journal article" date="2020" name="Nature">
        <title>Six reference-quality genomes reveal evolution of bat adaptations.</title>
        <authorList>
            <person name="Jebb D."/>
            <person name="Huang Z."/>
            <person name="Pippel M."/>
            <person name="Hughes G.M."/>
            <person name="Lavrichenko K."/>
            <person name="Devanna P."/>
            <person name="Winkler S."/>
            <person name="Jermiin L.S."/>
            <person name="Skirmuntt E.C."/>
            <person name="Katzourakis A."/>
            <person name="Burkitt-Gray L."/>
            <person name="Ray D.A."/>
            <person name="Sullivan K.A.M."/>
            <person name="Roscito J.G."/>
            <person name="Kirilenko B.M."/>
            <person name="Davalos L.M."/>
            <person name="Corthals A.P."/>
            <person name="Power M.L."/>
            <person name="Jones G."/>
            <person name="Ransome R.D."/>
            <person name="Dechmann D.K.N."/>
            <person name="Locatelli A.G."/>
            <person name="Puechmaille S.J."/>
            <person name="Fedrigo O."/>
            <person name="Jarvis E.D."/>
            <person name="Hiller M."/>
            <person name="Vernes S.C."/>
            <person name="Myers E.W."/>
            <person name="Teeling E.C."/>
        </authorList>
    </citation>
    <scope>NUCLEOTIDE SEQUENCE [LARGE SCALE GENOMIC DNA]</scope>
    <source>
        <strain evidence="2">Bat1K_MPI-CBG_1</strain>
    </source>
</reference>